<keyword evidence="1 3" id="KW-0420">Kringle</keyword>
<evidence type="ECO:0000259" key="4">
    <source>
        <dbReference type="PROSITE" id="PS50070"/>
    </source>
</evidence>
<keyword evidence="2 3" id="KW-1015">Disulfide bond</keyword>
<dbReference type="Proteomes" id="UP000677054">
    <property type="component" value="Unassembled WGS sequence"/>
</dbReference>
<gene>
    <name evidence="5" type="ORF">DSTB1V02_LOCUS6302</name>
</gene>
<evidence type="ECO:0000313" key="6">
    <source>
        <dbReference type="Proteomes" id="UP000677054"/>
    </source>
</evidence>
<accession>A0A7R9A705</accession>
<dbReference type="PANTHER" id="PTHR24261:SF7">
    <property type="entry name" value="KRINGLE DOMAIN-CONTAINING PROTEIN"/>
    <property type="match status" value="1"/>
</dbReference>
<name>A0A7R9A705_9CRUS</name>
<feature type="disulfide bond" evidence="3">
    <location>
        <begin position="152"/>
        <end position="175"/>
    </location>
</feature>
<dbReference type="SUPFAM" id="SSF57440">
    <property type="entry name" value="Kringle-like"/>
    <property type="match status" value="2"/>
</dbReference>
<evidence type="ECO:0000256" key="1">
    <source>
        <dbReference type="ARBA" id="ARBA00022572"/>
    </source>
</evidence>
<dbReference type="InterPro" id="IPR050759">
    <property type="entry name" value="Serine_protease_kringle"/>
</dbReference>
<sequence length="178" mass="21380">EPLYKYPECRLTKKGREYIGKVNKTESGKECLRWDTQPYGTPDDFLKNVTYSKHFSNIDTWSHHNYCRNPSGKERPWCFVKDDEVQWEHSYPECKKTEKGKEYSGKMNKTETGKDCLRWDQKPYRNPNDFSPLILYEEHFLNEDVEASENYCRNPALRERPWCFISDPNVIWEFCDIP</sequence>
<dbReference type="Pfam" id="PF00051">
    <property type="entry name" value="Kringle"/>
    <property type="match status" value="2"/>
</dbReference>
<organism evidence="5">
    <name type="scientific">Darwinula stevensoni</name>
    <dbReference type="NCBI Taxonomy" id="69355"/>
    <lineage>
        <taxon>Eukaryota</taxon>
        <taxon>Metazoa</taxon>
        <taxon>Ecdysozoa</taxon>
        <taxon>Arthropoda</taxon>
        <taxon>Crustacea</taxon>
        <taxon>Oligostraca</taxon>
        <taxon>Ostracoda</taxon>
        <taxon>Podocopa</taxon>
        <taxon>Podocopida</taxon>
        <taxon>Darwinulocopina</taxon>
        <taxon>Darwinuloidea</taxon>
        <taxon>Darwinulidae</taxon>
        <taxon>Darwinula</taxon>
    </lineage>
</organism>
<feature type="domain" description="Kringle" evidence="4">
    <location>
        <begin position="14"/>
        <end position="94"/>
    </location>
</feature>
<dbReference type="InterPro" id="IPR000001">
    <property type="entry name" value="Kringle"/>
</dbReference>
<proteinExistence type="predicted"/>
<dbReference type="PRINTS" id="PR00018">
    <property type="entry name" value="KRINGLE"/>
</dbReference>
<dbReference type="PROSITE" id="PS50070">
    <property type="entry name" value="KRINGLE_2"/>
    <property type="match status" value="2"/>
</dbReference>
<dbReference type="InterPro" id="IPR018056">
    <property type="entry name" value="Kringle_CS"/>
</dbReference>
<evidence type="ECO:0000256" key="2">
    <source>
        <dbReference type="ARBA" id="ARBA00023157"/>
    </source>
</evidence>
<dbReference type="AlphaFoldDB" id="A0A7R9A705"/>
<dbReference type="PANTHER" id="PTHR24261">
    <property type="entry name" value="PLASMINOGEN-RELATED"/>
    <property type="match status" value="1"/>
</dbReference>
<keyword evidence="6" id="KW-1185">Reference proteome</keyword>
<dbReference type="InterPro" id="IPR013806">
    <property type="entry name" value="Kringle-like"/>
</dbReference>
<dbReference type="GO" id="GO:0004175">
    <property type="term" value="F:endopeptidase activity"/>
    <property type="evidence" value="ECO:0007669"/>
    <property type="project" value="TreeGrafter"/>
</dbReference>
<dbReference type="OrthoDB" id="1915767at2759"/>
<feature type="non-terminal residue" evidence="5">
    <location>
        <position position="1"/>
    </location>
</feature>
<evidence type="ECO:0000256" key="3">
    <source>
        <dbReference type="PROSITE-ProRule" id="PRU00121"/>
    </source>
</evidence>
<dbReference type="EMBL" id="LR900653">
    <property type="protein sequence ID" value="CAD7246452.1"/>
    <property type="molecule type" value="Genomic_DNA"/>
</dbReference>
<dbReference type="InterPro" id="IPR038178">
    <property type="entry name" value="Kringle_sf"/>
</dbReference>
<dbReference type="Gene3D" id="2.40.20.10">
    <property type="entry name" value="Plasminogen Kringle 4"/>
    <property type="match status" value="2"/>
</dbReference>
<evidence type="ECO:0000313" key="5">
    <source>
        <dbReference type="EMBL" id="CAD7246452.1"/>
    </source>
</evidence>
<dbReference type="EMBL" id="CAJPEV010001136">
    <property type="protein sequence ID" value="CAG0890947.1"/>
    <property type="molecule type" value="Genomic_DNA"/>
</dbReference>
<feature type="domain" description="Kringle" evidence="4">
    <location>
        <begin position="99"/>
        <end position="178"/>
    </location>
</feature>
<comment type="caution">
    <text evidence="3">Lacks conserved residue(s) required for the propagation of feature annotation.</text>
</comment>
<feature type="non-terminal residue" evidence="5">
    <location>
        <position position="178"/>
    </location>
</feature>
<dbReference type="GO" id="GO:0005615">
    <property type="term" value="C:extracellular space"/>
    <property type="evidence" value="ECO:0007669"/>
    <property type="project" value="TreeGrafter"/>
</dbReference>
<dbReference type="SMART" id="SM00130">
    <property type="entry name" value="KR"/>
    <property type="match status" value="2"/>
</dbReference>
<protein>
    <recommendedName>
        <fullName evidence="4">Kringle domain-containing protein</fullName>
    </recommendedName>
</protein>
<dbReference type="PROSITE" id="PS00021">
    <property type="entry name" value="KRINGLE_1"/>
    <property type="match status" value="2"/>
</dbReference>
<dbReference type="GO" id="GO:0005102">
    <property type="term" value="F:signaling receptor binding"/>
    <property type="evidence" value="ECO:0007669"/>
    <property type="project" value="TreeGrafter"/>
</dbReference>
<reference evidence="5" key="1">
    <citation type="submission" date="2020-11" db="EMBL/GenBank/DDBJ databases">
        <authorList>
            <person name="Tran Van P."/>
        </authorList>
    </citation>
    <scope>NUCLEOTIDE SEQUENCE</scope>
</reference>